<evidence type="ECO:0000313" key="1">
    <source>
        <dbReference type="EMBL" id="XAI95442.1"/>
    </source>
</evidence>
<reference evidence="1" key="1">
    <citation type="submission" date="2024-03" db="EMBL/GenBank/DDBJ databases">
        <authorList>
            <person name="Lin W."/>
            <person name="Li D."/>
            <person name="Tong Y."/>
        </authorList>
    </citation>
    <scope>NUCLEOTIDE SEQUENCE</scope>
</reference>
<sequence length="112" mass="12579">MSDGTKAVTVASEWAVRAARRADTNGERFLNELSIHVYDELVRHLSESGKKAVNGVQLSYLGHTINLDYVWILTEAPSIGSKRKPRVWLASRKTGYESLARNSYNFQSIKVP</sequence>
<proteinExistence type="predicted"/>
<dbReference type="Proteomes" id="UP001459105">
    <property type="component" value="Segment"/>
</dbReference>
<evidence type="ECO:0000313" key="2">
    <source>
        <dbReference type="Proteomes" id="UP001459105"/>
    </source>
</evidence>
<name>A0AAX4QG23_9CAUD</name>
<organism evidence="1 2">
    <name type="scientific">Microcystis phage Mvi-JY20</name>
    <dbReference type="NCBI Taxonomy" id="3128146"/>
    <lineage>
        <taxon>Viruses</taxon>
        <taxon>Duplodnaviria</taxon>
        <taxon>Heunggongvirae</taxon>
        <taxon>Uroviricota</taxon>
        <taxon>Caudoviricetes</taxon>
    </lineage>
</organism>
<protein>
    <submittedName>
        <fullName evidence="1">Uncharacterized protein</fullName>
    </submittedName>
</protein>
<accession>A0AAX4QG23</accession>
<dbReference type="EMBL" id="PP438412">
    <property type="protein sequence ID" value="XAI95442.1"/>
    <property type="molecule type" value="Genomic_DNA"/>
</dbReference>